<keyword evidence="1" id="KW-1133">Transmembrane helix</keyword>
<dbReference type="KEGG" id="cpor:BED41_09975"/>
<evidence type="ECO:0000313" key="4">
    <source>
        <dbReference type="EMBL" id="ANZ45363.1"/>
    </source>
</evidence>
<protein>
    <recommendedName>
        <fullName evidence="6">Diguanylate cyclase</fullName>
    </recommendedName>
</protein>
<feature type="transmembrane region" description="Helical" evidence="1">
    <location>
        <begin position="502"/>
        <end position="526"/>
    </location>
</feature>
<dbReference type="GO" id="GO:0071111">
    <property type="term" value="F:cyclic-guanylate-specific phosphodiesterase activity"/>
    <property type="evidence" value="ECO:0007669"/>
    <property type="project" value="InterPro"/>
</dbReference>
<reference evidence="4" key="1">
    <citation type="submission" date="2016-08" db="EMBL/GenBank/DDBJ databases">
        <title>Complete genome of Cloacibacillus porcorum.</title>
        <authorList>
            <person name="Looft T."/>
            <person name="Bayles D.O."/>
            <person name="Alt D.P."/>
        </authorList>
    </citation>
    <scope>NUCLEOTIDE SEQUENCE [LARGE SCALE GENOMIC DNA]</scope>
    <source>
        <strain evidence="4">CL-84</strain>
    </source>
</reference>
<dbReference type="InterPro" id="IPR035919">
    <property type="entry name" value="EAL_sf"/>
</dbReference>
<accession>A0A1B2I5Y8</accession>
<dbReference type="SUPFAM" id="SSF141868">
    <property type="entry name" value="EAL domain-like"/>
    <property type="match status" value="1"/>
</dbReference>
<dbReference type="NCBIfam" id="TIGR00254">
    <property type="entry name" value="GGDEF"/>
    <property type="match status" value="1"/>
</dbReference>
<dbReference type="CDD" id="cd01948">
    <property type="entry name" value="EAL"/>
    <property type="match status" value="1"/>
</dbReference>
<evidence type="ECO:0000259" key="2">
    <source>
        <dbReference type="PROSITE" id="PS50883"/>
    </source>
</evidence>
<dbReference type="PANTHER" id="PTHR33121:SF70">
    <property type="entry name" value="SIGNALING PROTEIN YKOW"/>
    <property type="match status" value="1"/>
</dbReference>
<evidence type="ECO:0000259" key="3">
    <source>
        <dbReference type="PROSITE" id="PS50887"/>
    </source>
</evidence>
<dbReference type="EMBL" id="CP016757">
    <property type="protein sequence ID" value="ANZ45363.1"/>
    <property type="molecule type" value="Genomic_DNA"/>
</dbReference>
<feature type="domain" description="EAL" evidence="2">
    <location>
        <begin position="709"/>
        <end position="961"/>
    </location>
</feature>
<name>A0A1B2I5Y8_9BACT</name>
<evidence type="ECO:0000256" key="1">
    <source>
        <dbReference type="SAM" id="Phobius"/>
    </source>
</evidence>
<dbReference type="SUPFAM" id="SSF53850">
    <property type="entry name" value="Periplasmic binding protein-like II"/>
    <property type="match status" value="2"/>
</dbReference>
<dbReference type="SMART" id="SM00052">
    <property type="entry name" value="EAL"/>
    <property type="match status" value="1"/>
</dbReference>
<evidence type="ECO:0008006" key="6">
    <source>
        <dbReference type="Google" id="ProtNLM"/>
    </source>
</evidence>
<dbReference type="STRING" id="1197717.BED41_09975"/>
<gene>
    <name evidence="4" type="ORF">BED41_09975</name>
</gene>
<dbReference type="SUPFAM" id="SSF55073">
    <property type="entry name" value="Nucleotide cyclase"/>
    <property type="match status" value="1"/>
</dbReference>
<dbReference type="InterPro" id="IPR029787">
    <property type="entry name" value="Nucleotide_cyclase"/>
</dbReference>
<evidence type="ECO:0000313" key="5">
    <source>
        <dbReference type="Proteomes" id="UP000093044"/>
    </source>
</evidence>
<organism evidence="4 5">
    <name type="scientific">Cloacibacillus porcorum</name>
    <dbReference type="NCBI Taxonomy" id="1197717"/>
    <lineage>
        <taxon>Bacteria</taxon>
        <taxon>Thermotogati</taxon>
        <taxon>Synergistota</taxon>
        <taxon>Synergistia</taxon>
        <taxon>Synergistales</taxon>
        <taxon>Synergistaceae</taxon>
        <taxon>Cloacibacillus</taxon>
    </lineage>
</organism>
<dbReference type="Pfam" id="PF00990">
    <property type="entry name" value="GGDEF"/>
    <property type="match status" value="1"/>
</dbReference>
<dbReference type="InterPro" id="IPR050706">
    <property type="entry name" value="Cyclic-di-GMP_PDE-like"/>
</dbReference>
<keyword evidence="1" id="KW-0812">Transmembrane</keyword>
<dbReference type="PANTHER" id="PTHR33121">
    <property type="entry name" value="CYCLIC DI-GMP PHOSPHODIESTERASE PDEF"/>
    <property type="match status" value="1"/>
</dbReference>
<proteinExistence type="predicted"/>
<sequence length="961" mass="109380">MIDICKRGACLLIYIVFFLVLNAHIAAANGQGEAVKIGFYEDGDYMSRNKSGEYVGFNFEYFQKITKYAGWKYEVVDGKSWENTLNMLERGEIDILPAVYYNDERAKRFLFSQRPMCSIYSTLNVRVDDMRYDYEDFSSFNGMRVGVIKDGLDAEYFKEYCRKNGFSVTIVPYRETADLLSALDRGELDGVAISHLGKNSVFRSVAQFAPQPLYFAVAKDRERLARTLDEAMTTIKLRDPYYEQRLFEKYFAVNALQRPVFTREEMDYIPKAPTLRAVYNYTEAPLEYTDPKTGEFKGIVADMFRVIAAYSGLTFEFLPVHNRNESWNMVDGGSADIICGVANDYLWAERKHVNTTVYYLRAPFVSVSVSGVSVRKRIALPEGCYFSQKIAEDNPQAEVVYYPSISDCFDAVAKKRADVTYTNTYVANYLLSERKYENFNMAVLSNYYDDLSIGVSKSADPRVFSILDKCIQYISREQMDSIILDNSVISRPVTLRRIVSEYPLAAAGVTSVVFLVIIGVLGYIAVTNAANNRRFHALLYVDGVTGIFNLNKFRLDAEKMLKEAGDDPLALVYMDINQFKTINDSFGFKEGDEILKLAARTLKENTSPDECCARVSADQFVLLLHYSDWDGLLSRTNLIAKQMGAAVAAMKKSYSICLTFGVYVTQRGDSPDVSLLMDFANYARINGKNTGKSVTLRYDEKMRQEELRRRHLADIMAPALQNGEFVPYFQQKTDMRTGETVGAEALVRWLRRDEGPISPGDFIPFFESNGFIIEIDLYIYEQVCKTIRRWMDRGVRLFPVSSNFSRLHFEDRNFPYTLAEIADRYGVPHEYLEVEITENILMENVGQMLSHRDLLKKLGFLLSIDDFGSGYSSLSVLQQLSADTIKLDRSLISDSCHERRGRIIVQGIISMAKELGIDVICEGVETKEQAEMLIGMGCIAAQGFYYAKPMPLDDFEKKFLP</sequence>
<dbReference type="Proteomes" id="UP000093044">
    <property type="component" value="Chromosome"/>
</dbReference>
<feature type="domain" description="GGDEF" evidence="3">
    <location>
        <begin position="567"/>
        <end position="700"/>
    </location>
</feature>
<keyword evidence="5" id="KW-1185">Reference proteome</keyword>
<dbReference type="AlphaFoldDB" id="A0A1B2I5Y8"/>
<dbReference type="InterPro" id="IPR001638">
    <property type="entry name" value="Solute-binding_3/MltF_N"/>
</dbReference>
<dbReference type="Pfam" id="PF00563">
    <property type="entry name" value="EAL"/>
    <property type="match status" value="1"/>
</dbReference>
<dbReference type="Gene3D" id="3.40.190.10">
    <property type="entry name" value="Periplasmic binding protein-like II"/>
    <property type="match status" value="4"/>
</dbReference>
<dbReference type="InterPro" id="IPR043128">
    <property type="entry name" value="Rev_trsase/Diguanyl_cyclase"/>
</dbReference>
<dbReference type="InterPro" id="IPR001633">
    <property type="entry name" value="EAL_dom"/>
</dbReference>
<dbReference type="InterPro" id="IPR000160">
    <property type="entry name" value="GGDEF_dom"/>
</dbReference>
<keyword evidence="1" id="KW-0472">Membrane</keyword>
<dbReference type="SMART" id="SM00062">
    <property type="entry name" value="PBPb"/>
    <property type="match status" value="2"/>
</dbReference>
<dbReference type="Gene3D" id="3.30.70.270">
    <property type="match status" value="1"/>
</dbReference>
<dbReference type="PROSITE" id="PS50887">
    <property type="entry name" value="GGDEF"/>
    <property type="match status" value="1"/>
</dbReference>
<dbReference type="Gene3D" id="3.20.20.450">
    <property type="entry name" value="EAL domain"/>
    <property type="match status" value="1"/>
</dbReference>
<dbReference type="PROSITE" id="PS50883">
    <property type="entry name" value="EAL"/>
    <property type="match status" value="1"/>
</dbReference>
<dbReference type="SMART" id="SM00267">
    <property type="entry name" value="GGDEF"/>
    <property type="match status" value="1"/>
</dbReference>
<dbReference type="Pfam" id="PF00497">
    <property type="entry name" value="SBP_bac_3"/>
    <property type="match status" value="1"/>
</dbReference>
<dbReference type="CDD" id="cd01949">
    <property type="entry name" value="GGDEF"/>
    <property type="match status" value="1"/>
</dbReference>